<organism evidence="1 2">
    <name type="scientific">Choanephora cucurbitarum</name>
    <dbReference type="NCBI Taxonomy" id="101091"/>
    <lineage>
        <taxon>Eukaryota</taxon>
        <taxon>Fungi</taxon>
        <taxon>Fungi incertae sedis</taxon>
        <taxon>Mucoromycota</taxon>
        <taxon>Mucoromycotina</taxon>
        <taxon>Mucoromycetes</taxon>
        <taxon>Mucorales</taxon>
        <taxon>Mucorineae</taxon>
        <taxon>Choanephoraceae</taxon>
        <taxon>Choanephoroideae</taxon>
        <taxon>Choanephora</taxon>
    </lineage>
</organism>
<comment type="caution">
    <text evidence="1">The sequence shown here is derived from an EMBL/GenBank/DDBJ whole genome shotgun (WGS) entry which is preliminary data.</text>
</comment>
<keyword evidence="2" id="KW-1185">Reference proteome</keyword>
<protein>
    <submittedName>
        <fullName evidence="1">Uncharacterized protein</fullName>
    </submittedName>
</protein>
<dbReference type="EMBL" id="LUGH01000936">
    <property type="protein sequence ID" value="OBZ82167.1"/>
    <property type="molecule type" value="Genomic_DNA"/>
</dbReference>
<accession>A0A1C7MZB6</accession>
<dbReference type="InParanoid" id="A0A1C7MZB6"/>
<gene>
    <name evidence="1" type="ORF">A0J61_09782</name>
</gene>
<reference evidence="1 2" key="1">
    <citation type="submission" date="2016-03" db="EMBL/GenBank/DDBJ databases">
        <title>Choanephora cucurbitarum.</title>
        <authorList>
            <person name="Min B."/>
            <person name="Park H."/>
            <person name="Park J.-H."/>
            <person name="Shin H.-D."/>
            <person name="Choi I.-G."/>
        </authorList>
    </citation>
    <scope>NUCLEOTIDE SEQUENCE [LARGE SCALE GENOMIC DNA]</scope>
    <source>
        <strain evidence="1 2">KUS-F28377</strain>
    </source>
</reference>
<dbReference type="Proteomes" id="UP000093000">
    <property type="component" value="Unassembled WGS sequence"/>
</dbReference>
<name>A0A1C7MZB6_9FUNG</name>
<evidence type="ECO:0000313" key="2">
    <source>
        <dbReference type="Proteomes" id="UP000093000"/>
    </source>
</evidence>
<evidence type="ECO:0000313" key="1">
    <source>
        <dbReference type="EMBL" id="OBZ82167.1"/>
    </source>
</evidence>
<sequence length="168" mass="18511">MGARTHFHMPKETQFKTCIIDVVEDLSVCPVQWPSSFVEQRRYIGVTPGKTHKLLLAYVKDLSKTCSASETTVANWVKEVMEEAGALNTKAVGNCYTIDEKPATLLTLGANITNLIFSAENLTILGAGTKATEIVLGTTSNRNVAKMKVENVVNPTHTFWLSHLKNLF</sequence>
<proteinExistence type="predicted"/>
<dbReference type="AlphaFoldDB" id="A0A1C7MZB6"/>